<organism evidence="2 3">
    <name type="scientific">Helianthus annuus</name>
    <name type="common">Common sunflower</name>
    <dbReference type="NCBI Taxonomy" id="4232"/>
    <lineage>
        <taxon>Eukaryota</taxon>
        <taxon>Viridiplantae</taxon>
        <taxon>Streptophyta</taxon>
        <taxon>Embryophyta</taxon>
        <taxon>Tracheophyta</taxon>
        <taxon>Spermatophyta</taxon>
        <taxon>Magnoliopsida</taxon>
        <taxon>eudicotyledons</taxon>
        <taxon>Gunneridae</taxon>
        <taxon>Pentapetalae</taxon>
        <taxon>asterids</taxon>
        <taxon>campanulids</taxon>
        <taxon>Asterales</taxon>
        <taxon>Asteraceae</taxon>
        <taxon>Asteroideae</taxon>
        <taxon>Heliantheae alliance</taxon>
        <taxon>Heliantheae</taxon>
        <taxon>Helianthus</taxon>
    </lineage>
</organism>
<proteinExistence type="predicted"/>
<feature type="transmembrane region" description="Helical" evidence="1">
    <location>
        <begin position="12"/>
        <end position="31"/>
    </location>
</feature>
<keyword evidence="3" id="KW-1185">Reference proteome</keyword>
<protein>
    <submittedName>
        <fullName evidence="2">Uncharacterized protein</fullName>
    </submittedName>
</protein>
<dbReference type="InParanoid" id="A0A251SW09"/>
<keyword evidence="1" id="KW-0472">Membrane</keyword>
<dbReference type="EMBL" id="CM007902">
    <property type="protein sequence ID" value="OTG03038.1"/>
    <property type="molecule type" value="Genomic_DNA"/>
</dbReference>
<evidence type="ECO:0000313" key="3">
    <source>
        <dbReference type="Proteomes" id="UP000215914"/>
    </source>
</evidence>
<sequence length="95" mass="11112">MTLLVLLFSQLLSNFWLSRIFLFVFFFYLFYSCRITYFSHRSQRCISLYNGFVLNFVSVLVSLKFQIGSCIRFCISLLSSTVFSTRVSNLVSVKS</sequence>
<dbReference type="Proteomes" id="UP000215914">
    <property type="component" value="Chromosome 13"/>
</dbReference>
<keyword evidence="1" id="KW-0812">Transmembrane</keyword>
<evidence type="ECO:0000313" key="2">
    <source>
        <dbReference type="EMBL" id="OTG03038.1"/>
    </source>
</evidence>
<gene>
    <name evidence="2" type="ORF">HannXRQ_Chr13g0419661</name>
</gene>
<accession>A0A251SW09</accession>
<name>A0A251SW09_HELAN</name>
<evidence type="ECO:0000256" key="1">
    <source>
        <dbReference type="SAM" id="Phobius"/>
    </source>
</evidence>
<dbReference type="AlphaFoldDB" id="A0A251SW09"/>
<keyword evidence="1" id="KW-1133">Transmembrane helix</keyword>
<feature type="transmembrane region" description="Helical" evidence="1">
    <location>
        <begin position="52"/>
        <end position="78"/>
    </location>
</feature>
<reference evidence="3" key="1">
    <citation type="journal article" date="2017" name="Nature">
        <title>The sunflower genome provides insights into oil metabolism, flowering and Asterid evolution.</title>
        <authorList>
            <person name="Badouin H."/>
            <person name="Gouzy J."/>
            <person name="Grassa C.J."/>
            <person name="Murat F."/>
            <person name="Staton S.E."/>
            <person name="Cottret L."/>
            <person name="Lelandais-Briere C."/>
            <person name="Owens G.L."/>
            <person name="Carrere S."/>
            <person name="Mayjonade B."/>
            <person name="Legrand L."/>
            <person name="Gill N."/>
            <person name="Kane N.C."/>
            <person name="Bowers J.E."/>
            <person name="Hubner S."/>
            <person name="Bellec A."/>
            <person name="Berard A."/>
            <person name="Berges H."/>
            <person name="Blanchet N."/>
            <person name="Boniface M.C."/>
            <person name="Brunel D."/>
            <person name="Catrice O."/>
            <person name="Chaidir N."/>
            <person name="Claudel C."/>
            <person name="Donnadieu C."/>
            <person name="Faraut T."/>
            <person name="Fievet G."/>
            <person name="Helmstetter N."/>
            <person name="King M."/>
            <person name="Knapp S.J."/>
            <person name="Lai Z."/>
            <person name="Le Paslier M.C."/>
            <person name="Lippi Y."/>
            <person name="Lorenzon L."/>
            <person name="Mandel J.R."/>
            <person name="Marage G."/>
            <person name="Marchand G."/>
            <person name="Marquand E."/>
            <person name="Bret-Mestries E."/>
            <person name="Morien E."/>
            <person name="Nambeesan S."/>
            <person name="Nguyen T."/>
            <person name="Pegot-Espagnet P."/>
            <person name="Pouilly N."/>
            <person name="Raftis F."/>
            <person name="Sallet E."/>
            <person name="Schiex T."/>
            <person name="Thomas J."/>
            <person name="Vandecasteele C."/>
            <person name="Vares D."/>
            <person name="Vear F."/>
            <person name="Vautrin S."/>
            <person name="Crespi M."/>
            <person name="Mangin B."/>
            <person name="Burke J.M."/>
            <person name="Salse J."/>
            <person name="Munos S."/>
            <person name="Vincourt P."/>
            <person name="Rieseberg L.H."/>
            <person name="Langlade N.B."/>
        </authorList>
    </citation>
    <scope>NUCLEOTIDE SEQUENCE [LARGE SCALE GENOMIC DNA]</scope>
    <source>
        <strain evidence="3">cv. SF193</strain>
    </source>
</reference>